<dbReference type="Proteomes" id="UP000222183">
    <property type="component" value="Segment"/>
</dbReference>
<dbReference type="GO" id="GO:0004521">
    <property type="term" value="F:RNA endonuclease activity"/>
    <property type="evidence" value="ECO:0007669"/>
    <property type="project" value="TreeGrafter"/>
</dbReference>
<dbReference type="InterPro" id="IPR011067">
    <property type="entry name" value="Plasmid_toxin/cell-grow_inhib"/>
</dbReference>
<reference evidence="1 2" key="1">
    <citation type="journal article" date="2016" name="J. Dairy Sci.">
        <title>Characterization and adsorption of Lactobacillus virulent phage P1.</title>
        <authorList>
            <person name="Chen X."/>
            <person name="Xi Y."/>
            <person name="Zhang H."/>
            <person name="Wang Z."/>
            <person name="Fan M."/>
            <person name="Liu Y."/>
            <person name="Wu W."/>
        </authorList>
    </citation>
    <scope>NUCLEOTIDE SEQUENCE [LARGE SCALE GENOMIC DNA]</scope>
</reference>
<dbReference type="GO" id="GO:0003677">
    <property type="term" value="F:DNA binding"/>
    <property type="evidence" value="ECO:0007669"/>
    <property type="project" value="InterPro"/>
</dbReference>
<proteinExistence type="predicted"/>
<dbReference type="InterPro" id="IPR003477">
    <property type="entry name" value="PemK-like"/>
</dbReference>
<protein>
    <submittedName>
        <fullName evidence="1">PemK family transcriptional regulator</fullName>
    </submittedName>
</protein>
<evidence type="ECO:0000313" key="2">
    <source>
        <dbReference type="Proteomes" id="UP000222183"/>
    </source>
</evidence>
<accession>A0A1S5RCS0</accession>
<keyword evidence="2" id="KW-1185">Reference proteome</keyword>
<dbReference type="SUPFAM" id="SSF50118">
    <property type="entry name" value="Cell growth inhibitor/plasmid maintenance toxic component"/>
    <property type="match status" value="1"/>
</dbReference>
<evidence type="ECO:0000313" key="1">
    <source>
        <dbReference type="EMBL" id="ANO57967.1"/>
    </source>
</evidence>
<dbReference type="PIRSF" id="PIRSF033490">
    <property type="entry name" value="MazF"/>
    <property type="match status" value="1"/>
</dbReference>
<dbReference type="Pfam" id="PF02452">
    <property type="entry name" value="PemK_toxin"/>
    <property type="match status" value="1"/>
</dbReference>
<dbReference type="GO" id="GO:0016075">
    <property type="term" value="P:rRNA catabolic process"/>
    <property type="evidence" value="ECO:0007669"/>
    <property type="project" value="TreeGrafter"/>
</dbReference>
<name>A0A1S5RCS0_9CAUD</name>
<dbReference type="PANTHER" id="PTHR33988">
    <property type="entry name" value="ENDORIBONUCLEASE MAZF-RELATED"/>
    <property type="match status" value="1"/>
</dbReference>
<dbReference type="EMBL" id="KX223815">
    <property type="protein sequence ID" value="ANO57967.1"/>
    <property type="molecule type" value="Genomic_DNA"/>
</dbReference>
<dbReference type="PANTHER" id="PTHR33988:SF2">
    <property type="entry name" value="ENDORIBONUCLEASE MAZF"/>
    <property type="match status" value="1"/>
</dbReference>
<dbReference type="GO" id="GO:0006402">
    <property type="term" value="P:mRNA catabolic process"/>
    <property type="evidence" value="ECO:0007669"/>
    <property type="project" value="TreeGrafter"/>
</dbReference>
<sequence length="120" mass="13484">MLVNNERIERGNVYYADLGERQSSRDAVQRGKRPVLVVSNNLANKYSPAITIVPLTTRNKHHLPTHIEFGLPNHGEVVSNTALCEQVRTINVDQLYFKIGSLDDDIMKEVNKCLVVALSL</sequence>
<organism evidence="1 2">
    <name type="scientific">Lactobacillus phage P1</name>
    <dbReference type="NCBI Taxonomy" id="1846168"/>
    <lineage>
        <taxon>Viruses</taxon>
        <taxon>Duplodnaviria</taxon>
        <taxon>Heunggongvirae</taxon>
        <taxon>Uroviricota</taxon>
        <taxon>Caudoviricetes</taxon>
        <taxon>Tybeckvirinae</taxon>
        <taxon>Maenadvirus</taxon>
        <taxon>Maenadvirus P1</taxon>
    </lineage>
</organism>
<gene>
    <name evidence="1" type="ORF">LVP1_g038</name>
</gene>
<dbReference type="Gene3D" id="2.30.30.110">
    <property type="match status" value="1"/>
</dbReference>